<dbReference type="SUPFAM" id="SSF53300">
    <property type="entry name" value="vWA-like"/>
    <property type="match status" value="1"/>
</dbReference>
<evidence type="ECO:0000256" key="1">
    <source>
        <dbReference type="SAM" id="MobiDB-lite"/>
    </source>
</evidence>
<dbReference type="PANTHER" id="PTHR33608">
    <property type="entry name" value="BLL2464 PROTEIN"/>
    <property type="match status" value="1"/>
</dbReference>
<dbReference type="AlphaFoldDB" id="A0A939IJS3"/>
<dbReference type="Proteomes" id="UP000664303">
    <property type="component" value="Unassembled WGS sequence"/>
</dbReference>
<dbReference type="RefSeq" id="WP_206561431.1">
    <property type="nucleotide sequence ID" value="NZ_JAFKCZ010000011.1"/>
</dbReference>
<evidence type="ECO:0000259" key="2">
    <source>
        <dbReference type="Pfam" id="PF01882"/>
    </source>
</evidence>
<feature type="domain" description="DUF58" evidence="2">
    <location>
        <begin position="59"/>
        <end position="277"/>
    </location>
</feature>
<protein>
    <submittedName>
        <fullName evidence="3">DUF58 domain-containing protein</fullName>
    </submittedName>
</protein>
<accession>A0A939IJS3</accession>
<evidence type="ECO:0000313" key="3">
    <source>
        <dbReference type="EMBL" id="MBN7797984.1"/>
    </source>
</evidence>
<reference evidence="3" key="1">
    <citation type="submission" date="2021-02" db="EMBL/GenBank/DDBJ databases">
        <title>PHA producing bacteria isolated from coastal sediment in Guangdong, Shenzhen.</title>
        <authorList>
            <person name="Zheng W."/>
            <person name="Yu S."/>
            <person name="Huang Y."/>
        </authorList>
    </citation>
    <scope>NUCLEOTIDE SEQUENCE</scope>
    <source>
        <strain evidence="3">TN14-10</strain>
    </source>
</reference>
<dbReference type="EMBL" id="JAFKCZ010000011">
    <property type="protein sequence ID" value="MBN7797984.1"/>
    <property type="molecule type" value="Genomic_DNA"/>
</dbReference>
<evidence type="ECO:0000313" key="4">
    <source>
        <dbReference type="Proteomes" id="UP000664303"/>
    </source>
</evidence>
<dbReference type="InterPro" id="IPR036465">
    <property type="entry name" value="vWFA_dom_sf"/>
</dbReference>
<comment type="caution">
    <text evidence="3">The sequence shown here is derived from an EMBL/GenBank/DDBJ whole genome shotgun (WGS) entry which is preliminary data.</text>
</comment>
<proteinExistence type="predicted"/>
<dbReference type="Pfam" id="PF01882">
    <property type="entry name" value="DUF58"/>
    <property type="match status" value="1"/>
</dbReference>
<dbReference type="InterPro" id="IPR002881">
    <property type="entry name" value="DUF58"/>
</dbReference>
<dbReference type="PANTHER" id="PTHR33608:SF12">
    <property type="entry name" value="DUF58 DOMAIN-CONTAINING PROTEIN"/>
    <property type="match status" value="1"/>
</dbReference>
<keyword evidence="4" id="KW-1185">Reference proteome</keyword>
<gene>
    <name evidence="3" type="ORF">JYP50_15345</name>
</gene>
<feature type="region of interest" description="Disordered" evidence="1">
    <location>
        <begin position="312"/>
        <end position="333"/>
    </location>
</feature>
<sequence length="333" mass="37064">MQHAIVQRPPQGAYADLGELIALRFPAAQLQLWRRKRALSVLAGPNKSNFRGRGIDFDEVRGYQPGDDIRAIDWRVTARTGSAHTKLFREERERPVLIAVDQRNSQFFGSRHCFKSVLAAHLAGLVAWSALNNGDRVGGLVFNGQDHREIRPRRSRKTVLAILSQVVEYNHRLPLADTEASDSFAAMLANLRRVARPGSSIYLISDFHGATEARAREHLYQLAQHAEISAFACRDPLEQALPRSGVYAVTDGSERAQLNTADTALRRAFEHQARERAETLASDLQRLGIPLLQFTTDQAPLPTLQRYYGEARPGAARPGVARPGVARPGEARR</sequence>
<organism evidence="3 4">
    <name type="scientific">Parahaliea mediterranea</name>
    <dbReference type="NCBI Taxonomy" id="651086"/>
    <lineage>
        <taxon>Bacteria</taxon>
        <taxon>Pseudomonadati</taxon>
        <taxon>Pseudomonadota</taxon>
        <taxon>Gammaproteobacteria</taxon>
        <taxon>Cellvibrionales</taxon>
        <taxon>Halieaceae</taxon>
        <taxon>Parahaliea</taxon>
    </lineage>
</organism>
<name>A0A939IJS3_9GAMM</name>